<feature type="binding site" evidence="2">
    <location>
        <position position="75"/>
    </location>
    <ligand>
        <name>Zn(2+)</name>
        <dbReference type="ChEBI" id="CHEBI:29105"/>
    </ligand>
</feature>
<dbReference type="InterPro" id="IPR005301">
    <property type="entry name" value="MOB_kinase_act_fam"/>
</dbReference>
<keyword evidence="4" id="KW-1185">Reference proteome</keyword>
<evidence type="ECO:0000256" key="2">
    <source>
        <dbReference type="PIRSR" id="PIRSR605301-1"/>
    </source>
</evidence>
<proteinExistence type="inferred from homology"/>
<evidence type="ECO:0000313" key="3">
    <source>
        <dbReference type="Ensembl" id="ENSMICP00000042249.1"/>
    </source>
</evidence>
<dbReference type="Ensembl" id="ENSMICT00000059746.1">
    <property type="protein sequence ID" value="ENSMICP00000042249.1"/>
    <property type="gene ID" value="ENSMICG00000044029.1"/>
</dbReference>
<keyword evidence="2" id="KW-0479">Metal-binding</keyword>
<reference evidence="3" key="1">
    <citation type="submission" date="2016-12" db="EMBL/GenBank/DDBJ databases">
        <title>Mouse lemur reference genome and diversity panel.</title>
        <authorList>
            <person name="Harris R."/>
            <person name="Larsen P."/>
            <person name="Liu Y."/>
            <person name="Hughes D.S."/>
            <person name="Murali S."/>
            <person name="Raveendran M."/>
            <person name="Korchina V."/>
            <person name="Wang M."/>
            <person name="Jhangiani S."/>
            <person name="Bandaranaike D."/>
            <person name="Bellair M."/>
            <person name="Blankenburg K."/>
            <person name="Chao H."/>
            <person name="Dahdouli M."/>
            <person name="Dinh H."/>
            <person name="Doddapaneni H."/>
            <person name="English A."/>
            <person name="Firestine M."/>
            <person name="Gnanaolivu R."/>
            <person name="Gross S."/>
            <person name="Hernandez B."/>
            <person name="Javaid M."/>
            <person name="Jayaseelan J."/>
            <person name="Jones J."/>
            <person name="Khan Z."/>
            <person name="Kovar C."/>
            <person name="Kurapati P."/>
            <person name="Le B."/>
            <person name="Lee S."/>
            <person name="Li M."/>
            <person name="Mathew T."/>
            <person name="Narasimhan A."/>
            <person name="Ngo D."/>
            <person name="Nguyen L."/>
            <person name="Okwuonu G."/>
            <person name="Ongeri F."/>
            <person name="Osuji N."/>
            <person name="Pu L.-L."/>
            <person name="Puazo M."/>
            <person name="Quiroz J."/>
            <person name="Raj R."/>
            <person name="Rajbhandari K."/>
            <person name="Reid J.G."/>
            <person name="Santibanez J."/>
            <person name="Sexton D."/>
            <person name="Skinner E."/>
            <person name="Vee V."/>
            <person name="Weissenberger G."/>
            <person name="Wu Y."/>
            <person name="Xin Y."/>
            <person name="Han Y."/>
            <person name="Campbell C."/>
            <person name="Brown A."/>
            <person name="Sullivan B."/>
            <person name="Shelton J."/>
            <person name="Brown S."/>
            <person name="Dudchenko O."/>
            <person name="Machol I."/>
            <person name="Durand N."/>
            <person name="Shamim M."/>
            <person name="Lieberman A."/>
            <person name="Muzny D.M."/>
            <person name="Richards S."/>
            <person name="Yoder A."/>
            <person name="Worley K.C."/>
            <person name="Rogers J."/>
            <person name="Gibbs R.A."/>
        </authorList>
    </citation>
    <scope>NUCLEOTIDE SEQUENCE [LARGE SCALE GENOMIC DNA]</scope>
</reference>
<organism evidence="3 4">
    <name type="scientific">Microcebus murinus</name>
    <name type="common">Gray mouse lemur</name>
    <name type="synonym">Lemur murinus</name>
    <dbReference type="NCBI Taxonomy" id="30608"/>
    <lineage>
        <taxon>Eukaryota</taxon>
        <taxon>Metazoa</taxon>
        <taxon>Chordata</taxon>
        <taxon>Craniata</taxon>
        <taxon>Vertebrata</taxon>
        <taxon>Euteleostomi</taxon>
        <taxon>Mammalia</taxon>
        <taxon>Eutheria</taxon>
        <taxon>Euarchontoglires</taxon>
        <taxon>Primates</taxon>
        <taxon>Strepsirrhini</taxon>
        <taxon>Lemuriformes</taxon>
        <taxon>Cheirogaleidae</taxon>
        <taxon>Microcebus</taxon>
    </lineage>
</organism>
<dbReference type="GeneTree" id="ENSGT01120000271909"/>
<protein>
    <recommendedName>
        <fullName evidence="5">MOB-like protein phocein</fullName>
    </recommendedName>
</protein>
<comment type="similarity">
    <text evidence="1">Belongs to the MOB1/phocein family.</text>
</comment>
<dbReference type="InterPro" id="IPR036703">
    <property type="entry name" value="MOB_kinase_act_sf"/>
</dbReference>
<dbReference type="EMBL" id="ABDC03010954">
    <property type="status" value="NOT_ANNOTATED_CDS"/>
    <property type="molecule type" value="Genomic_DNA"/>
</dbReference>
<dbReference type="PANTHER" id="PTHR22599">
    <property type="entry name" value="MPS ONE BINDER KINASE ACTIVATOR-LIKE MOB"/>
    <property type="match status" value="1"/>
</dbReference>
<evidence type="ECO:0000313" key="4">
    <source>
        <dbReference type="Proteomes" id="UP000694394"/>
    </source>
</evidence>
<dbReference type="SUPFAM" id="SSF101152">
    <property type="entry name" value="Mob1/phocein"/>
    <property type="match status" value="1"/>
</dbReference>
<reference evidence="3" key="2">
    <citation type="submission" date="2025-08" db="UniProtKB">
        <authorList>
            <consortium name="Ensembl"/>
        </authorList>
    </citation>
    <scope>IDENTIFICATION</scope>
</reference>
<accession>A0A8C5XVV6</accession>
<name>A0A8C5XVV6_MICMU</name>
<dbReference type="SMART" id="SM01388">
    <property type="entry name" value="Mob1_phocein"/>
    <property type="match status" value="1"/>
</dbReference>
<evidence type="ECO:0000256" key="1">
    <source>
        <dbReference type="ARBA" id="ARBA00005621"/>
    </source>
</evidence>
<keyword evidence="2" id="KW-0862">Zinc</keyword>
<dbReference type="Proteomes" id="UP000694394">
    <property type="component" value="Chromosome 8"/>
</dbReference>
<feature type="binding site" evidence="2">
    <location>
        <position position="129"/>
    </location>
    <ligand>
        <name>Zn(2+)</name>
        <dbReference type="ChEBI" id="CHEBI:29105"/>
    </ligand>
</feature>
<evidence type="ECO:0008006" key="5">
    <source>
        <dbReference type="Google" id="ProtNLM"/>
    </source>
</evidence>
<sequence length="180" mass="21416">MIMVEGTADFYNWPDKSFDEMDSTLYSQQNITDCPNTDKILEPPEGQDEDIWKSEPLRQFCLQLSGLAVKLQSECHPDAYAQMTQTEQWIFSLYYTRHTLDSTVCLLNKKLQLVCHRIYRICSRDYFHHWQIFDEYENEIFLCHLFTKFVMKHNLMSKDNLIVPILEEEVQNSVSRENEA</sequence>
<dbReference type="AlphaFoldDB" id="A0A8C5XVV6"/>
<dbReference type="Gene3D" id="1.20.140.30">
    <property type="entry name" value="MOB kinase activator"/>
    <property type="match status" value="2"/>
</dbReference>
<reference evidence="3" key="3">
    <citation type="submission" date="2025-09" db="UniProtKB">
        <authorList>
            <consortium name="Ensembl"/>
        </authorList>
    </citation>
    <scope>IDENTIFICATION</scope>
</reference>